<gene>
    <name evidence="3" type="ORF">SAMN02910265_01367</name>
</gene>
<feature type="transmembrane region" description="Helical" evidence="1">
    <location>
        <begin position="300"/>
        <end position="321"/>
    </location>
</feature>
<dbReference type="Proteomes" id="UP000183190">
    <property type="component" value="Unassembled WGS sequence"/>
</dbReference>
<feature type="chain" id="PRO_5039492671" description="Sporulation integral membrane protein YlbJ" evidence="2">
    <location>
        <begin position="30"/>
        <end position="371"/>
    </location>
</feature>
<keyword evidence="1" id="KW-0472">Membrane</keyword>
<dbReference type="RefSeq" id="WP_074715757.1">
    <property type="nucleotide sequence ID" value="NZ_FNWV01000004.1"/>
</dbReference>
<feature type="transmembrane region" description="Helical" evidence="1">
    <location>
        <begin position="150"/>
        <end position="172"/>
    </location>
</feature>
<sequence>MRIFAEKAAKTVKLAILAAAVLFCTFDTAAAAEAVYGSVLRCINVVIPSLFAMMIVSALIVRSGALTVIPKCCGRISRFIFGMEGNIFPIFTFGMFAGYPVGVKMLCEEYSAGRLSKKRAELLSGLCFGAGPAFTFGCISHQLYSSDKAGTAILISNISANFILALFMSFFLRKDAEESFKRQKFSLSSEMLTSSVIQSGRAMGDICIMIMAFSVVNAVLIRIGAAAAVGELLAKLTSLDRRSGEALVAAFLDITNVSALPCGDWLLLPYISALVSFGGICVIFQLSAVSSGRISLRPLIIMRIAAAFISFLICRLILPYFMEYETVEVSVVTVSRNSGGSPVSSVMLVLMTVMLMCEMSEKSNKKPAEST</sequence>
<evidence type="ECO:0000256" key="1">
    <source>
        <dbReference type="SAM" id="Phobius"/>
    </source>
</evidence>
<feature type="transmembrane region" description="Helical" evidence="1">
    <location>
        <begin position="122"/>
        <end position="144"/>
    </location>
</feature>
<feature type="signal peptide" evidence="2">
    <location>
        <begin position="1"/>
        <end position="29"/>
    </location>
</feature>
<evidence type="ECO:0000256" key="2">
    <source>
        <dbReference type="SAM" id="SignalP"/>
    </source>
</evidence>
<evidence type="ECO:0000313" key="3">
    <source>
        <dbReference type="EMBL" id="SEH55128.1"/>
    </source>
</evidence>
<dbReference type="EMBL" id="FNWV01000004">
    <property type="protein sequence ID" value="SEH55128.1"/>
    <property type="molecule type" value="Genomic_DNA"/>
</dbReference>
<keyword evidence="1" id="KW-1133">Transmembrane helix</keyword>
<evidence type="ECO:0008006" key="5">
    <source>
        <dbReference type="Google" id="ProtNLM"/>
    </source>
</evidence>
<reference evidence="3 4" key="1">
    <citation type="submission" date="2016-10" db="EMBL/GenBank/DDBJ databases">
        <authorList>
            <person name="de Groot N.N."/>
        </authorList>
    </citation>
    <scope>NUCLEOTIDE SEQUENCE [LARGE SCALE GENOMIC DNA]</scope>
    <source>
        <strain evidence="3 4">YAD2003</strain>
    </source>
</reference>
<accession>A0A1H6IZI0</accession>
<protein>
    <recommendedName>
        <fullName evidence="5">Sporulation integral membrane protein YlbJ</fullName>
    </recommendedName>
</protein>
<organism evidence="3 4">
    <name type="scientific">Ruminococcus flavefaciens</name>
    <dbReference type="NCBI Taxonomy" id="1265"/>
    <lineage>
        <taxon>Bacteria</taxon>
        <taxon>Bacillati</taxon>
        <taxon>Bacillota</taxon>
        <taxon>Clostridia</taxon>
        <taxon>Eubacteriales</taxon>
        <taxon>Oscillospiraceae</taxon>
        <taxon>Ruminococcus</taxon>
    </lineage>
</organism>
<dbReference type="OrthoDB" id="1645614at2"/>
<dbReference type="AlphaFoldDB" id="A0A1H6IZI0"/>
<keyword evidence="1" id="KW-0812">Transmembrane</keyword>
<keyword evidence="2" id="KW-0732">Signal</keyword>
<evidence type="ECO:0000313" key="4">
    <source>
        <dbReference type="Proteomes" id="UP000183190"/>
    </source>
</evidence>
<feature type="transmembrane region" description="Helical" evidence="1">
    <location>
        <begin position="47"/>
        <end position="69"/>
    </location>
</feature>
<feature type="transmembrane region" description="Helical" evidence="1">
    <location>
        <begin position="267"/>
        <end position="288"/>
    </location>
</feature>
<name>A0A1H6IZI0_RUMFL</name>
<feature type="transmembrane region" description="Helical" evidence="1">
    <location>
        <begin position="206"/>
        <end position="229"/>
    </location>
</feature>
<proteinExistence type="predicted"/>